<sequence>MTPPPAYEYTFFRIRKDSTLAESALKYKQLRLRALSVAPASLVANGHAELLPEDLPVV</sequence>
<name>A0A8T8WMM8_ASPJA</name>
<organism evidence="1 2">
    <name type="scientific">Aspergillus japonicus CBS 114.51</name>
    <dbReference type="NCBI Taxonomy" id="1448312"/>
    <lineage>
        <taxon>Eukaryota</taxon>
        <taxon>Fungi</taxon>
        <taxon>Dikarya</taxon>
        <taxon>Ascomycota</taxon>
        <taxon>Pezizomycotina</taxon>
        <taxon>Eurotiomycetes</taxon>
        <taxon>Eurotiomycetidae</taxon>
        <taxon>Eurotiales</taxon>
        <taxon>Aspergillaceae</taxon>
        <taxon>Aspergillus</taxon>
        <taxon>Aspergillus subgen. Circumdati</taxon>
    </lineage>
</organism>
<evidence type="ECO:0000313" key="2">
    <source>
        <dbReference type="Proteomes" id="UP000249497"/>
    </source>
</evidence>
<protein>
    <submittedName>
        <fullName evidence="1">Uncharacterized protein</fullName>
    </submittedName>
</protein>
<dbReference type="EMBL" id="KZ824854">
    <property type="protein sequence ID" value="RAH76944.1"/>
    <property type="molecule type" value="Genomic_DNA"/>
</dbReference>
<accession>A0A8T8WMM8</accession>
<keyword evidence="2" id="KW-1185">Reference proteome</keyword>
<dbReference type="AlphaFoldDB" id="A0A8T8WMM8"/>
<gene>
    <name evidence="1" type="ORF">BO86DRAFT_404183</name>
</gene>
<reference evidence="1 2" key="1">
    <citation type="submission" date="2018-02" db="EMBL/GenBank/DDBJ databases">
        <title>The genomes of Aspergillus section Nigri reveals drivers in fungal speciation.</title>
        <authorList>
            <consortium name="DOE Joint Genome Institute"/>
            <person name="Vesth T.C."/>
            <person name="Nybo J."/>
            <person name="Theobald S."/>
            <person name="Brandl J."/>
            <person name="Frisvad J.C."/>
            <person name="Nielsen K.F."/>
            <person name="Lyhne E.K."/>
            <person name="Kogle M.E."/>
            <person name="Kuo A."/>
            <person name="Riley R."/>
            <person name="Clum A."/>
            <person name="Nolan M."/>
            <person name="Lipzen A."/>
            <person name="Salamov A."/>
            <person name="Henrissat B."/>
            <person name="Wiebenga A."/>
            <person name="De vries R.P."/>
            <person name="Grigoriev I.V."/>
            <person name="Mortensen U.H."/>
            <person name="Andersen M.R."/>
            <person name="Baker S.E."/>
        </authorList>
    </citation>
    <scope>NUCLEOTIDE SEQUENCE [LARGE SCALE GENOMIC DNA]</scope>
    <source>
        <strain evidence="1 2">CBS 114.51</strain>
    </source>
</reference>
<dbReference type="RefSeq" id="XP_025522838.1">
    <property type="nucleotide sequence ID" value="XM_025673985.1"/>
</dbReference>
<dbReference type="Proteomes" id="UP000249497">
    <property type="component" value="Unassembled WGS sequence"/>
</dbReference>
<proteinExistence type="predicted"/>
<evidence type="ECO:0000313" key="1">
    <source>
        <dbReference type="EMBL" id="RAH76944.1"/>
    </source>
</evidence>
<dbReference type="OrthoDB" id="41532at2759"/>
<dbReference type="GeneID" id="37177677"/>